<name>A0A401LTP3_9BACE</name>
<dbReference type="RefSeq" id="WP_125040933.1">
    <property type="nucleotide sequence ID" value="NZ_BHWB01000004.1"/>
</dbReference>
<dbReference type="CDD" id="cd13121">
    <property type="entry name" value="BF2867_like_C"/>
    <property type="match status" value="1"/>
</dbReference>
<keyword evidence="3" id="KW-1185">Reference proteome</keyword>
<accession>A0A401LTP3</accession>
<evidence type="ECO:0000313" key="2">
    <source>
        <dbReference type="EMBL" id="GCB34801.1"/>
    </source>
</evidence>
<dbReference type="Gene3D" id="2.60.40.2620">
    <property type="entry name" value="Fimbrillin-like"/>
    <property type="match status" value="1"/>
</dbReference>
<proteinExistence type="predicted"/>
<reference evidence="2 3" key="1">
    <citation type="submission" date="2018-10" db="EMBL/GenBank/DDBJ databases">
        <title>Draft Genome Sequence of Bacteroides sp. KCTC 15687.</title>
        <authorList>
            <person name="Yu S.Y."/>
            <person name="Kim J.S."/>
            <person name="Oh B.S."/>
            <person name="Park S.H."/>
            <person name="Kang S.W."/>
            <person name="Park J.E."/>
            <person name="Choi S.H."/>
            <person name="Han K.I."/>
            <person name="Lee K.C."/>
            <person name="Eom M.K."/>
            <person name="Suh M.K."/>
            <person name="Lee D.H."/>
            <person name="Yoon H."/>
            <person name="Kim B."/>
            <person name="Yang S.J."/>
            <person name="Lee J.S."/>
            <person name="Lee J.H."/>
        </authorList>
    </citation>
    <scope>NUCLEOTIDE SEQUENCE [LARGE SCALE GENOMIC DNA]</scope>
    <source>
        <strain evidence="2 3">KCTC 15687</strain>
    </source>
</reference>
<dbReference type="Proteomes" id="UP000288079">
    <property type="component" value="Unassembled WGS sequence"/>
</dbReference>
<dbReference type="InterPro" id="IPR025049">
    <property type="entry name" value="Mfa-like_1"/>
</dbReference>
<dbReference type="InterPro" id="IPR042278">
    <property type="entry name" value="Mfa-like_1_N"/>
</dbReference>
<dbReference type="EMBL" id="BHWB01000004">
    <property type="protein sequence ID" value="GCB34801.1"/>
    <property type="molecule type" value="Genomic_DNA"/>
</dbReference>
<evidence type="ECO:0000256" key="1">
    <source>
        <dbReference type="SAM" id="SignalP"/>
    </source>
</evidence>
<dbReference type="PROSITE" id="PS51257">
    <property type="entry name" value="PROKAR_LIPOPROTEIN"/>
    <property type="match status" value="1"/>
</dbReference>
<feature type="signal peptide" evidence="1">
    <location>
        <begin position="1"/>
        <end position="23"/>
    </location>
</feature>
<dbReference type="AlphaFoldDB" id="A0A401LTP3"/>
<keyword evidence="1" id="KW-0732">Signal</keyword>
<evidence type="ECO:0000313" key="3">
    <source>
        <dbReference type="Proteomes" id="UP000288079"/>
    </source>
</evidence>
<evidence type="ECO:0008006" key="4">
    <source>
        <dbReference type="Google" id="ProtNLM"/>
    </source>
</evidence>
<gene>
    <name evidence="2" type="ORF">KGMB02408_17460</name>
</gene>
<protein>
    <recommendedName>
        <fullName evidence="4">Fimbrillin family protein</fullName>
    </recommendedName>
</protein>
<sequence>MNARTLQKPTLCTLFCGIALLFAACGGEQDNPAYPPAGEPVALSIGSARLTATADTRGSDSSAPGTRAGGTVINTDGAKLRLFRTAGAGGYDPMYDVACTYSTANGGKWTSEHPIYMDSRTAAVYACYDPHNVVSFGTNSTTTSSTISFGDYTDNDMWYFDNTHTAVNCTNAEPDFTLQCAYSRLAFHIARDAEYPTVCKVSNIRLQPTTGTFTNGAKVDLSTGKLTGGTALAAYNKDTKSLSMYTTGIPSATPDESVELMIPAQDLPTSAQLKITLNVNEVDHSATLTTAQLAKFEGSVRYTVYLSIKPKGLAVESVTLKAWTEATTTLGPSFD</sequence>
<feature type="chain" id="PRO_5019437302" description="Fimbrillin family protein" evidence="1">
    <location>
        <begin position="24"/>
        <end position="335"/>
    </location>
</feature>
<dbReference type="Pfam" id="PF13149">
    <property type="entry name" value="Mfa_like_1"/>
    <property type="match status" value="1"/>
</dbReference>
<comment type="caution">
    <text evidence="2">The sequence shown here is derived from an EMBL/GenBank/DDBJ whole genome shotgun (WGS) entry which is preliminary data.</text>
</comment>
<dbReference type="Gene3D" id="2.60.40.2630">
    <property type="match status" value="1"/>
</dbReference>
<organism evidence="2 3">
    <name type="scientific">Bacteroides faecalis</name>
    <dbReference type="NCBI Taxonomy" id="2447885"/>
    <lineage>
        <taxon>Bacteria</taxon>
        <taxon>Pseudomonadati</taxon>
        <taxon>Bacteroidota</taxon>
        <taxon>Bacteroidia</taxon>
        <taxon>Bacteroidales</taxon>
        <taxon>Bacteroidaceae</taxon>
        <taxon>Bacteroides</taxon>
    </lineage>
</organism>